<dbReference type="EMBL" id="LPHD01000049">
    <property type="protein sequence ID" value="KWA83816.1"/>
    <property type="molecule type" value="Genomic_DNA"/>
</dbReference>
<proteinExistence type="predicted"/>
<gene>
    <name evidence="1" type="ORF">WL29_20850</name>
</gene>
<sequence>MITRRNRMLTFMNTQLGMTVIGPKGQHLRLLRSNPVYLTARDILRQSLPAEQQWLKLQELVANPLKALADWCERFGLTFKDDGATLHLNDVALDRLRWLPLLNRTHVAGGSPKFLLHFAERMGGQAKDAKVGNIALHLQVDKLKGLQPALLMQVNLPKEARMGDIVTESSTGSVPFLVSFNDFSVLPDGGLKPHRGFVLVEVLDAQEAEDILTQPAILGFNQTYRCEEGTAEGWLEDLSFDSLKAARRNAKEIQDTGAEARIINRITGEAVSLH</sequence>
<protein>
    <submittedName>
        <fullName evidence="1">Uncharacterized protein</fullName>
    </submittedName>
</protein>
<reference evidence="1 2" key="1">
    <citation type="submission" date="2015-11" db="EMBL/GenBank/DDBJ databases">
        <title>Expanding the genomic diversity of Burkholderia species for the development of highly accurate diagnostics.</title>
        <authorList>
            <person name="Sahl J."/>
            <person name="Keim P."/>
            <person name="Wagner D."/>
        </authorList>
    </citation>
    <scope>NUCLEOTIDE SEQUENCE [LARGE SCALE GENOMIC DNA]</scope>
    <source>
        <strain evidence="1 2">MSMB2087WGS</strain>
    </source>
</reference>
<comment type="caution">
    <text evidence="1">The sequence shown here is derived from an EMBL/GenBank/DDBJ whole genome shotgun (WGS) entry which is preliminary data.</text>
</comment>
<evidence type="ECO:0000313" key="1">
    <source>
        <dbReference type="EMBL" id="KWA83816.1"/>
    </source>
</evidence>
<accession>A0A106QC73</accession>
<organism evidence="1 2">
    <name type="scientific">Burkholderia ubonensis</name>
    <dbReference type="NCBI Taxonomy" id="101571"/>
    <lineage>
        <taxon>Bacteria</taxon>
        <taxon>Pseudomonadati</taxon>
        <taxon>Pseudomonadota</taxon>
        <taxon>Betaproteobacteria</taxon>
        <taxon>Burkholderiales</taxon>
        <taxon>Burkholderiaceae</taxon>
        <taxon>Burkholderia</taxon>
        <taxon>Burkholderia cepacia complex</taxon>
    </lineage>
</organism>
<dbReference type="AlphaFoldDB" id="A0A106QC73"/>
<dbReference type="Proteomes" id="UP000060630">
    <property type="component" value="Unassembled WGS sequence"/>
</dbReference>
<evidence type="ECO:0000313" key="2">
    <source>
        <dbReference type="Proteomes" id="UP000060630"/>
    </source>
</evidence>
<name>A0A106QC73_9BURK</name>